<dbReference type="EMBL" id="OU594953">
    <property type="protein sequence ID" value="CAG9279672.1"/>
    <property type="molecule type" value="Genomic_DNA"/>
</dbReference>
<evidence type="ECO:0000256" key="2">
    <source>
        <dbReference type="SAM" id="Phobius"/>
    </source>
</evidence>
<name>A0A8J9SH86_PHATR</name>
<evidence type="ECO:0000313" key="3">
    <source>
        <dbReference type="EMBL" id="CAG9279672.1"/>
    </source>
</evidence>
<reference evidence="3" key="1">
    <citation type="submission" date="2022-02" db="EMBL/GenBank/DDBJ databases">
        <authorList>
            <person name="Giguere J D."/>
        </authorList>
    </citation>
    <scope>NUCLEOTIDE SEQUENCE</scope>
    <source>
        <strain evidence="3">CCAP 1055/1</strain>
    </source>
</reference>
<feature type="transmembrane region" description="Helical" evidence="2">
    <location>
        <begin position="12"/>
        <end position="34"/>
    </location>
</feature>
<keyword evidence="2" id="KW-0812">Transmembrane</keyword>
<gene>
    <name evidence="3" type="ORF">PTTT1_LOCUS10827</name>
</gene>
<protein>
    <recommendedName>
        <fullName evidence="4">Glycosyltransferase family 92 protein</fullName>
    </recommendedName>
</protein>
<accession>A0A8J9SH86</accession>
<proteinExistence type="predicted"/>
<sequence>MSSLAFRRVTKISVLVPLLGGVVLLVSILSLSIASNGLSHLEHSNPIHTALSQFHNENSLLEGQGDGAPVADTRPVLDPRKLYPFEDPDPNPPLADGHDTFSACMLVMDDNHRLVEWLAYHYHVLPLRHLVVTVDPRSQTSPTWLFNRWRKQGMVVEQWVDRDFWRADLQLLPLPANSTLQIKRDRHRGRQKFFYRSCLIHLKTLNRTWVALHDSDEYLLYNHAGGDRYEAWEARMQKRHDNSAQHATSARIKPSHPPPPTPGEEGGMIRYIRQEQAAGVEYYQSPCIGVPRLSFGAVESSRAAREAGMPQSSTTLDALQFDTLRWHRHAPRNDFVKNALGKVLMDVSRIDVAKSPYFMSLHRPIKSICTPPWHNDWTSGLRINHYLGSWESYAFRDDSRRGGERSREQWEYKATTHTDQTDDNIRPWLQGFVDAQGLSQAERLLDKAGLPQGYRVANESQWNLLPEKLAKILSSDVTIANDSKMVMFDAWVRAKYWNETFDVQETYRKVRNAAAAPAV</sequence>
<dbReference type="Proteomes" id="UP000836788">
    <property type="component" value="Chromosome 12"/>
</dbReference>
<organism evidence="3">
    <name type="scientific">Phaeodactylum tricornutum</name>
    <name type="common">Diatom</name>
    <dbReference type="NCBI Taxonomy" id="2850"/>
    <lineage>
        <taxon>Eukaryota</taxon>
        <taxon>Sar</taxon>
        <taxon>Stramenopiles</taxon>
        <taxon>Ochrophyta</taxon>
        <taxon>Bacillariophyta</taxon>
        <taxon>Bacillariophyceae</taxon>
        <taxon>Bacillariophycidae</taxon>
        <taxon>Naviculales</taxon>
        <taxon>Phaeodactylaceae</taxon>
        <taxon>Phaeodactylum</taxon>
    </lineage>
</organism>
<evidence type="ECO:0008006" key="4">
    <source>
        <dbReference type="Google" id="ProtNLM"/>
    </source>
</evidence>
<dbReference type="AlphaFoldDB" id="A0A8J9SH86"/>
<feature type="region of interest" description="Disordered" evidence="1">
    <location>
        <begin position="237"/>
        <end position="266"/>
    </location>
</feature>
<evidence type="ECO:0000256" key="1">
    <source>
        <dbReference type="SAM" id="MobiDB-lite"/>
    </source>
</evidence>
<keyword evidence="2" id="KW-0472">Membrane</keyword>
<keyword evidence="2" id="KW-1133">Transmembrane helix</keyword>